<dbReference type="PROSITE" id="PS50048">
    <property type="entry name" value="ZN2_CY6_FUNGAL_2"/>
    <property type="match status" value="1"/>
</dbReference>
<evidence type="ECO:0000256" key="1">
    <source>
        <dbReference type="ARBA" id="ARBA00004123"/>
    </source>
</evidence>
<dbReference type="PANTHER" id="PTHR47338">
    <property type="entry name" value="ZN(II)2CYS6 TRANSCRIPTION FACTOR (EUROFUNG)-RELATED"/>
    <property type="match status" value="1"/>
</dbReference>
<organism evidence="8 9">
    <name type="scientific">Rhizopus oryzae</name>
    <name type="common">Mucormycosis agent</name>
    <name type="synonym">Rhizopus arrhizus var. delemar</name>
    <dbReference type="NCBI Taxonomy" id="64495"/>
    <lineage>
        <taxon>Eukaryota</taxon>
        <taxon>Fungi</taxon>
        <taxon>Fungi incertae sedis</taxon>
        <taxon>Mucoromycota</taxon>
        <taxon>Mucoromycotina</taxon>
        <taxon>Mucoromycetes</taxon>
        <taxon>Mucorales</taxon>
        <taxon>Mucorineae</taxon>
        <taxon>Rhizopodaceae</taxon>
        <taxon>Rhizopus</taxon>
    </lineage>
</organism>
<dbReference type="Gene3D" id="4.10.240.10">
    <property type="entry name" value="Zn(2)-C6 fungal-type DNA-binding domain"/>
    <property type="match status" value="1"/>
</dbReference>
<dbReference type="InterPro" id="IPR050815">
    <property type="entry name" value="TF_fung"/>
</dbReference>
<evidence type="ECO:0000256" key="6">
    <source>
        <dbReference type="SAM" id="Coils"/>
    </source>
</evidence>
<keyword evidence="9" id="KW-1185">Reference proteome</keyword>
<dbReference type="Pfam" id="PF00172">
    <property type="entry name" value="Zn_clus"/>
    <property type="match status" value="1"/>
</dbReference>
<protein>
    <recommendedName>
        <fullName evidence="7">Zn(2)-C6 fungal-type domain-containing protein</fullName>
    </recommendedName>
</protein>
<comment type="subcellular location">
    <subcellularLocation>
        <location evidence="1">Nucleus</location>
    </subcellularLocation>
</comment>
<accession>A0A9P6X560</accession>
<sequence length="626" mass="73304">MKDRRIPCTECRKQRRKCIRTDSAKPCSRCEKLDKVCINPDNTLIDPNNEVDRLSEQVEQLSLTIKRFENEIRTFKENGISNDEPLPPSLIENLYYQWKVKINDGYFSIETGIQYLSDLLPYQPSISYLSPISSSSSEEFWTEGRSGILIRFKTQDYGSLYGLTGKILAKCLKKRILESSAHLTLDLASFGSYMIMDRLIDIYFHCHNISNGWLHEATFRKKYRKVKSPFNDLVCVSLCSYVCATPCAHLDFTARQRRIMSDFFYSKIKDVLLDQFDDPDKKLENLLVINLLLPYMHMTLNFSEYDYYVTMAYHISLDLRSYYQDVKTHSTVDYVIFTRLFSSIYCIRIVLDCVAGKMITRQPLPFPRLEVFPDEPEETKKFIQSQDWTITIYDHPFIDTLLEQVHLIYIGSTCTVSFESILRLDEVMLEYRQTIPKQWDICKDVYDEEQCKKAIDGSFDYFAIFTFIQFHVIVLTFYGTFLQPVALNNESDDLLNIVRQHALERSRKATRLVLYGMKKLSQLEPRPPCHYQLAAIWSLFFVFDTLVLQCGLPADNIASEAREMFQSCLDIISRIRQVKENDIPSQIQIDKNDIKEFIRSGKADINYYNNFPDPWYALMCDVSRFL</sequence>
<dbReference type="GO" id="GO:0000981">
    <property type="term" value="F:DNA-binding transcription factor activity, RNA polymerase II-specific"/>
    <property type="evidence" value="ECO:0007669"/>
    <property type="project" value="InterPro"/>
</dbReference>
<dbReference type="InterPro" id="IPR036864">
    <property type="entry name" value="Zn2-C6_fun-type_DNA-bd_sf"/>
</dbReference>
<evidence type="ECO:0000256" key="3">
    <source>
        <dbReference type="ARBA" id="ARBA00023015"/>
    </source>
</evidence>
<dbReference type="EMBL" id="JAANQT010001363">
    <property type="protein sequence ID" value="KAG1305453.1"/>
    <property type="molecule type" value="Genomic_DNA"/>
</dbReference>
<dbReference type="CDD" id="cd00067">
    <property type="entry name" value="GAL4"/>
    <property type="match status" value="1"/>
</dbReference>
<dbReference type="SUPFAM" id="SSF57701">
    <property type="entry name" value="Zn2/Cys6 DNA-binding domain"/>
    <property type="match status" value="1"/>
</dbReference>
<dbReference type="PROSITE" id="PS00463">
    <property type="entry name" value="ZN2_CY6_FUNGAL_1"/>
    <property type="match status" value="1"/>
</dbReference>
<keyword evidence="5" id="KW-0539">Nucleus</keyword>
<dbReference type="CDD" id="cd12148">
    <property type="entry name" value="fungal_TF_MHR"/>
    <property type="match status" value="1"/>
</dbReference>
<dbReference type="OrthoDB" id="2290221at2759"/>
<evidence type="ECO:0000259" key="7">
    <source>
        <dbReference type="PROSITE" id="PS50048"/>
    </source>
</evidence>
<dbReference type="AlphaFoldDB" id="A0A9P6X560"/>
<keyword evidence="4" id="KW-0804">Transcription</keyword>
<evidence type="ECO:0000313" key="9">
    <source>
        <dbReference type="Proteomes" id="UP000716291"/>
    </source>
</evidence>
<keyword evidence="2" id="KW-0479">Metal-binding</keyword>
<evidence type="ECO:0000256" key="5">
    <source>
        <dbReference type="ARBA" id="ARBA00023242"/>
    </source>
</evidence>
<evidence type="ECO:0000256" key="2">
    <source>
        <dbReference type="ARBA" id="ARBA00022723"/>
    </source>
</evidence>
<dbReference type="InterPro" id="IPR001138">
    <property type="entry name" value="Zn2Cys6_DnaBD"/>
</dbReference>
<dbReference type="PANTHER" id="PTHR47338:SF5">
    <property type="entry name" value="ZN(II)2CYS6 TRANSCRIPTION FACTOR (EUROFUNG)"/>
    <property type="match status" value="1"/>
</dbReference>
<feature type="domain" description="Zn(2)-C6 fungal-type" evidence="7">
    <location>
        <begin position="7"/>
        <end position="39"/>
    </location>
</feature>
<comment type="caution">
    <text evidence="8">The sequence shown here is derived from an EMBL/GenBank/DDBJ whole genome shotgun (WGS) entry which is preliminary data.</text>
</comment>
<proteinExistence type="predicted"/>
<dbReference type="GO" id="GO:0008270">
    <property type="term" value="F:zinc ion binding"/>
    <property type="evidence" value="ECO:0007669"/>
    <property type="project" value="InterPro"/>
</dbReference>
<gene>
    <name evidence="8" type="ORF">G6F64_008371</name>
</gene>
<keyword evidence="6" id="KW-0175">Coiled coil</keyword>
<dbReference type="Proteomes" id="UP000716291">
    <property type="component" value="Unassembled WGS sequence"/>
</dbReference>
<feature type="coiled-coil region" evidence="6">
    <location>
        <begin position="51"/>
        <end position="78"/>
    </location>
</feature>
<reference evidence="8" key="1">
    <citation type="journal article" date="2020" name="Microb. Genom.">
        <title>Genetic diversity of clinical and environmental Mucorales isolates obtained from an investigation of mucormycosis cases among solid organ transplant recipients.</title>
        <authorList>
            <person name="Nguyen M.H."/>
            <person name="Kaul D."/>
            <person name="Muto C."/>
            <person name="Cheng S.J."/>
            <person name="Richter R.A."/>
            <person name="Bruno V.M."/>
            <person name="Liu G."/>
            <person name="Beyhan S."/>
            <person name="Sundermann A.J."/>
            <person name="Mounaud S."/>
            <person name="Pasculle A.W."/>
            <person name="Nierman W.C."/>
            <person name="Driscoll E."/>
            <person name="Cumbie R."/>
            <person name="Clancy C.J."/>
            <person name="Dupont C.L."/>
        </authorList>
    </citation>
    <scope>NUCLEOTIDE SEQUENCE</scope>
    <source>
        <strain evidence="8">GL11</strain>
    </source>
</reference>
<name>A0A9P6X560_RHIOR</name>
<evidence type="ECO:0000256" key="4">
    <source>
        <dbReference type="ARBA" id="ARBA00023163"/>
    </source>
</evidence>
<dbReference type="GO" id="GO:0005634">
    <property type="term" value="C:nucleus"/>
    <property type="evidence" value="ECO:0007669"/>
    <property type="project" value="UniProtKB-SubCell"/>
</dbReference>
<keyword evidence="3" id="KW-0805">Transcription regulation</keyword>
<evidence type="ECO:0000313" key="8">
    <source>
        <dbReference type="EMBL" id="KAG1305453.1"/>
    </source>
</evidence>